<keyword evidence="3" id="KW-0540">Nuclease</keyword>
<feature type="domain" description="DDH" evidence="7">
    <location>
        <begin position="79"/>
        <end position="222"/>
    </location>
</feature>
<feature type="coiled-coil region" evidence="6">
    <location>
        <begin position="297"/>
        <end position="327"/>
    </location>
</feature>
<proteinExistence type="inferred from homology"/>
<comment type="similarity">
    <text evidence="1">Belongs to the RecJ family.</text>
</comment>
<evidence type="ECO:0000313" key="10">
    <source>
        <dbReference type="EMBL" id="NMP22508.1"/>
    </source>
</evidence>
<evidence type="ECO:0000259" key="9">
    <source>
        <dbReference type="Pfam" id="PF17768"/>
    </source>
</evidence>
<comment type="caution">
    <text evidence="10">The sequence shown here is derived from an EMBL/GenBank/DDBJ whole genome shotgun (WGS) entry which is preliminary data.</text>
</comment>
<protein>
    <recommendedName>
        <fullName evidence="2">Single-stranded-DNA-specific exonuclease RecJ</fullName>
    </recommendedName>
</protein>
<dbReference type="Pfam" id="PF02272">
    <property type="entry name" value="DHHA1"/>
    <property type="match status" value="1"/>
</dbReference>
<evidence type="ECO:0000313" key="11">
    <source>
        <dbReference type="Proteomes" id="UP000533476"/>
    </source>
</evidence>
<dbReference type="NCBIfam" id="TIGR00644">
    <property type="entry name" value="recJ"/>
    <property type="match status" value="1"/>
</dbReference>
<dbReference type="SUPFAM" id="SSF64182">
    <property type="entry name" value="DHH phosphoesterases"/>
    <property type="match status" value="1"/>
</dbReference>
<dbReference type="InterPro" id="IPR001667">
    <property type="entry name" value="DDH_dom"/>
</dbReference>
<sequence>MKNQLFFQRPVDRRTVEEAQRTWGVPGWQAEFLLRRGFQANQPLEDLDGSLALPDPKALPGMREAVWTIRRVLEDGGRVRVYGDYDADGVTATAVLVRGLTLLGFGKQVDWYIPNRFDEGYGLNVEAVWRAHQDGVTLLVTVDCGSSSPEAADLARSLGLMLVITDHHALPERIPEADALVNPELMTVPDRFSGAGVALQLVRALFAGEELPEMLYGIATVGTVADVVPLKGSNRRLVARGLEALRQGAVAGLNVLFGAEGRDIAHASAEDLAFLVGPRINAAGRMGGAEAACELLLEDDLRRLQDVSDTLKELNAERREVERLIVEEAWTRLPRDASGRIYDFPVICGDGWHQGVIGIVAARFRAWLRQPVAVVAWNGSDGKGSARSVDGFNLIAHLRQHGALFSKLGGHAGAAGFSLPRTDADRLSRELSRDMPSSAAFEQYRGFEYDVALDATDVSATLWDEVESLAPYGKAFEAPRFLIRGTVKKSRVLGQGQHGSFELEHHPVRAIAFGQGEQVKALYPGAAVRFLAQLETHWYQGKRSPQWRVEVLQGEAPKLSAAVQEGLPDPLPSRVIWVVDSDRDVREWALKLQAHAFSVTLPIGELMALEEEARRGLVSQLVVSQWRPWPRLYGWADAVIWRCHPRNRAKWEEAAYLAKSPDGCWFERPEGGRVDRKRARLAVSRARLGKHWRAWQSGRAGLIPGRAVFEELEMSPDGLKSGERRRLDSSFLYRLAVQDMDEDARAPFFR</sequence>
<dbReference type="GO" id="GO:0006281">
    <property type="term" value="P:DNA repair"/>
    <property type="evidence" value="ECO:0007669"/>
    <property type="project" value="InterPro"/>
</dbReference>
<gene>
    <name evidence="10" type="primary">recJ</name>
    <name evidence="10" type="ORF">HIJ39_09100</name>
</gene>
<dbReference type="InterPro" id="IPR003156">
    <property type="entry name" value="DHHA1_dom"/>
</dbReference>
<dbReference type="Gene3D" id="3.90.1640.30">
    <property type="match status" value="1"/>
</dbReference>
<reference evidence="10 11" key="1">
    <citation type="submission" date="2020-04" db="EMBL/GenBank/DDBJ databases">
        <authorList>
            <person name="Zhang R."/>
            <person name="Schippers A."/>
        </authorList>
    </citation>
    <scope>NUCLEOTIDE SEQUENCE [LARGE SCALE GENOMIC DNA]</scope>
    <source>
        <strain evidence="10 11">DSM 109850</strain>
    </source>
</reference>
<evidence type="ECO:0000256" key="6">
    <source>
        <dbReference type="SAM" id="Coils"/>
    </source>
</evidence>
<evidence type="ECO:0000259" key="7">
    <source>
        <dbReference type="Pfam" id="PF01368"/>
    </source>
</evidence>
<dbReference type="InterPro" id="IPR038763">
    <property type="entry name" value="DHH_sf"/>
</dbReference>
<dbReference type="RefSeq" id="WP_169098888.1">
    <property type="nucleotide sequence ID" value="NZ_JABBVZ010000024.1"/>
</dbReference>
<dbReference type="PANTHER" id="PTHR30255:SF2">
    <property type="entry name" value="SINGLE-STRANDED-DNA-SPECIFIC EXONUCLEASE RECJ"/>
    <property type="match status" value="1"/>
</dbReference>
<dbReference type="InterPro" id="IPR041122">
    <property type="entry name" value="RecJ_OB"/>
</dbReference>
<name>A0A7Y0L3A5_9FIRM</name>
<keyword evidence="5 10" id="KW-0269">Exonuclease</keyword>
<feature type="domain" description="DHHA1" evidence="8">
    <location>
        <begin position="349"/>
        <end position="430"/>
    </location>
</feature>
<feature type="domain" description="RecJ OB" evidence="9">
    <location>
        <begin position="449"/>
        <end position="550"/>
    </location>
</feature>
<keyword evidence="6" id="KW-0175">Coiled coil</keyword>
<evidence type="ECO:0000256" key="1">
    <source>
        <dbReference type="ARBA" id="ARBA00005915"/>
    </source>
</evidence>
<keyword evidence="11" id="KW-1185">Reference proteome</keyword>
<dbReference type="Gene3D" id="3.10.310.30">
    <property type="match status" value="1"/>
</dbReference>
<dbReference type="Proteomes" id="UP000533476">
    <property type="component" value="Unassembled WGS sequence"/>
</dbReference>
<evidence type="ECO:0000256" key="4">
    <source>
        <dbReference type="ARBA" id="ARBA00022801"/>
    </source>
</evidence>
<evidence type="ECO:0000256" key="2">
    <source>
        <dbReference type="ARBA" id="ARBA00019841"/>
    </source>
</evidence>
<dbReference type="AlphaFoldDB" id="A0A7Y0L3A5"/>
<accession>A0A7Y0L3A5</accession>
<evidence type="ECO:0000256" key="5">
    <source>
        <dbReference type="ARBA" id="ARBA00022839"/>
    </source>
</evidence>
<dbReference type="InterPro" id="IPR051673">
    <property type="entry name" value="SSDNA_exonuclease_RecJ"/>
</dbReference>
<dbReference type="Pfam" id="PF01368">
    <property type="entry name" value="DHH"/>
    <property type="match status" value="1"/>
</dbReference>
<dbReference type="InterPro" id="IPR004610">
    <property type="entry name" value="RecJ"/>
</dbReference>
<dbReference type="GO" id="GO:0008409">
    <property type="term" value="F:5'-3' exonuclease activity"/>
    <property type="evidence" value="ECO:0007669"/>
    <property type="project" value="InterPro"/>
</dbReference>
<dbReference type="EMBL" id="JABBVZ010000024">
    <property type="protein sequence ID" value="NMP22508.1"/>
    <property type="molecule type" value="Genomic_DNA"/>
</dbReference>
<dbReference type="GO" id="GO:0006310">
    <property type="term" value="P:DNA recombination"/>
    <property type="evidence" value="ECO:0007669"/>
    <property type="project" value="InterPro"/>
</dbReference>
<dbReference type="GO" id="GO:0003676">
    <property type="term" value="F:nucleic acid binding"/>
    <property type="evidence" value="ECO:0007669"/>
    <property type="project" value="InterPro"/>
</dbReference>
<evidence type="ECO:0000259" key="8">
    <source>
        <dbReference type="Pfam" id="PF02272"/>
    </source>
</evidence>
<evidence type="ECO:0000256" key="3">
    <source>
        <dbReference type="ARBA" id="ARBA00022722"/>
    </source>
</evidence>
<organism evidence="10 11">
    <name type="scientific">Sulfobacillus harzensis</name>
    <dbReference type="NCBI Taxonomy" id="2729629"/>
    <lineage>
        <taxon>Bacteria</taxon>
        <taxon>Bacillati</taxon>
        <taxon>Bacillota</taxon>
        <taxon>Clostridia</taxon>
        <taxon>Eubacteriales</taxon>
        <taxon>Clostridiales Family XVII. Incertae Sedis</taxon>
        <taxon>Sulfobacillus</taxon>
    </lineage>
</organism>
<keyword evidence="4" id="KW-0378">Hydrolase</keyword>
<dbReference type="Pfam" id="PF17768">
    <property type="entry name" value="RecJ_OB"/>
    <property type="match status" value="1"/>
</dbReference>
<dbReference type="PANTHER" id="PTHR30255">
    <property type="entry name" value="SINGLE-STRANDED-DNA-SPECIFIC EXONUCLEASE RECJ"/>
    <property type="match status" value="1"/>
</dbReference>